<reference evidence="1 2" key="1">
    <citation type="submission" date="2020-05" db="EMBL/GenBank/DDBJ databases">
        <title>Azospirillum oleiclasticum sp. nov, a nitrogen-fixing and heavy crude oil-emulsifying bacterium isolated from the crude oil of Yumen Oilfield.</title>
        <authorList>
            <person name="Wu D."/>
            <person name="Cai M."/>
            <person name="Zhang X."/>
        </authorList>
    </citation>
    <scope>NUCLEOTIDE SEQUENCE [LARGE SCALE GENOMIC DNA]</scope>
    <source>
        <strain evidence="1 2">ROY-1-1-2</strain>
    </source>
</reference>
<dbReference type="RefSeq" id="WP_180280373.1">
    <property type="nucleotide sequence ID" value="NZ_JABFDB010000001.1"/>
</dbReference>
<dbReference type="Proteomes" id="UP000584642">
    <property type="component" value="Unassembled WGS sequence"/>
</dbReference>
<accession>A0ABX2T671</accession>
<protein>
    <submittedName>
        <fullName evidence="1">Uncharacterized protein</fullName>
    </submittedName>
</protein>
<evidence type="ECO:0000313" key="2">
    <source>
        <dbReference type="Proteomes" id="UP000584642"/>
    </source>
</evidence>
<evidence type="ECO:0000313" key="1">
    <source>
        <dbReference type="EMBL" id="NYZ18648.1"/>
    </source>
</evidence>
<keyword evidence="2" id="KW-1185">Reference proteome</keyword>
<sequence>MNAQSPSGIYAAERPLDELRTPELLVVAVLRLWAAPLREPDRLHPHWHNGLLAADVGEDGLMAFDRLMRVVLGTARQPLDVRCPRCPRLGEDEARLLGTVSLLQQGRHAEAGVILDGWLPPTAVRLALPPAVGLAMALAEAGLTLTGHPPATLSPAPGVVVPQADRGMRLTH</sequence>
<dbReference type="EMBL" id="JABFDB010000001">
    <property type="protein sequence ID" value="NYZ18648.1"/>
    <property type="molecule type" value="Genomic_DNA"/>
</dbReference>
<gene>
    <name evidence="1" type="ORF">HND93_02905</name>
</gene>
<name>A0ABX2T671_9PROT</name>
<organism evidence="1 2">
    <name type="scientific">Azospirillum oleiclasticum</name>
    <dbReference type="NCBI Taxonomy" id="2735135"/>
    <lineage>
        <taxon>Bacteria</taxon>
        <taxon>Pseudomonadati</taxon>
        <taxon>Pseudomonadota</taxon>
        <taxon>Alphaproteobacteria</taxon>
        <taxon>Rhodospirillales</taxon>
        <taxon>Azospirillaceae</taxon>
        <taxon>Azospirillum</taxon>
    </lineage>
</organism>
<proteinExistence type="predicted"/>
<comment type="caution">
    <text evidence="1">The sequence shown here is derived from an EMBL/GenBank/DDBJ whole genome shotgun (WGS) entry which is preliminary data.</text>
</comment>